<dbReference type="OrthoDB" id="5855924at2759"/>
<dbReference type="Proteomes" id="UP000094527">
    <property type="component" value="Unassembled WGS sequence"/>
</dbReference>
<dbReference type="InterPro" id="IPR013201">
    <property type="entry name" value="Prot_inhib_I29"/>
</dbReference>
<dbReference type="EMBL" id="LJIJ01000853">
    <property type="protein sequence ID" value="ODM94135.1"/>
    <property type="molecule type" value="Genomic_DNA"/>
</dbReference>
<feature type="domain" description="Cathepsin propeptide inhibitor" evidence="3">
    <location>
        <begin position="38"/>
        <end position="101"/>
    </location>
</feature>
<dbReference type="SMART" id="SM00645">
    <property type="entry name" value="Pept_C1"/>
    <property type="match status" value="1"/>
</dbReference>
<dbReference type="SUPFAM" id="SSF54001">
    <property type="entry name" value="Cysteine proteinases"/>
    <property type="match status" value="1"/>
</dbReference>
<reference evidence="4 5" key="1">
    <citation type="journal article" date="2016" name="Genome Biol. Evol.">
        <title>Gene Family Evolution Reflects Adaptation to Soil Environmental Stressors in the Genome of the Collembolan Orchesella cincta.</title>
        <authorList>
            <person name="Faddeeva-Vakhrusheva A."/>
            <person name="Derks M.F."/>
            <person name="Anvar S.Y."/>
            <person name="Agamennone V."/>
            <person name="Suring W."/>
            <person name="Smit S."/>
            <person name="van Straalen N.M."/>
            <person name="Roelofs D."/>
        </authorList>
    </citation>
    <scope>NUCLEOTIDE SEQUENCE [LARGE SCALE GENOMIC DNA]</scope>
    <source>
        <tissue evidence="4">Mixed pool</tissue>
    </source>
</reference>
<dbReference type="Gene3D" id="3.90.70.10">
    <property type="entry name" value="Cysteine proteinases"/>
    <property type="match status" value="1"/>
</dbReference>
<dbReference type="GO" id="GO:0008234">
    <property type="term" value="F:cysteine-type peptidase activity"/>
    <property type="evidence" value="ECO:0007669"/>
    <property type="project" value="InterPro"/>
</dbReference>
<dbReference type="PANTHER" id="PTHR12411">
    <property type="entry name" value="CYSTEINE PROTEASE FAMILY C1-RELATED"/>
    <property type="match status" value="1"/>
</dbReference>
<dbReference type="AlphaFoldDB" id="A0A1D2MMR8"/>
<gene>
    <name evidence="4" type="ORF">Ocin01_12545</name>
</gene>
<dbReference type="CDD" id="cd02248">
    <property type="entry name" value="Peptidase_C1A"/>
    <property type="match status" value="1"/>
</dbReference>
<evidence type="ECO:0000313" key="4">
    <source>
        <dbReference type="EMBL" id="ODM94135.1"/>
    </source>
</evidence>
<dbReference type="OMA" id="MEINQFA"/>
<evidence type="ECO:0000259" key="3">
    <source>
        <dbReference type="SMART" id="SM00848"/>
    </source>
</evidence>
<dbReference type="Pfam" id="PF00112">
    <property type="entry name" value="Peptidase_C1"/>
    <property type="match status" value="1"/>
</dbReference>
<name>A0A1D2MMR8_ORCCI</name>
<dbReference type="InterPro" id="IPR038765">
    <property type="entry name" value="Papain-like_cys_pep_sf"/>
</dbReference>
<dbReference type="InterPro" id="IPR039417">
    <property type="entry name" value="Peptidase_C1A_papain-like"/>
</dbReference>
<proteinExistence type="inferred from homology"/>
<evidence type="ECO:0000313" key="5">
    <source>
        <dbReference type="Proteomes" id="UP000094527"/>
    </source>
</evidence>
<dbReference type="Pfam" id="PF08246">
    <property type="entry name" value="Inhibitor_I29"/>
    <property type="match status" value="1"/>
</dbReference>
<feature type="domain" description="Peptidase C1A papain C-terminal" evidence="2">
    <location>
        <begin position="128"/>
        <end position="292"/>
    </location>
</feature>
<comment type="similarity">
    <text evidence="1">Belongs to the peptidase C1 family.</text>
</comment>
<comment type="caution">
    <text evidence="4">The sequence shown here is derived from an EMBL/GenBank/DDBJ whole genome shotgun (WGS) entry which is preliminary data.</text>
</comment>
<feature type="non-terminal residue" evidence="4">
    <location>
        <position position="1"/>
    </location>
</feature>
<evidence type="ECO:0000259" key="2">
    <source>
        <dbReference type="SMART" id="SM00645"/>
    </source>
</evidence>
<dbReference type="SMART" id="SM00848">
    <property type="entry name" value="Inhibitor_I29"/>
    <property type="match status" value="1"/>
</dbReference>
<evidence type="ECO:0000256" key="1">
    <source>
        <dbReference type="ARBA" id="ARBA00008455"/>
    </source>
</evidence>
<dbReference type="InterPro" id="IPR000668">
    <property type="entry name" value="Peptidase_C1A_C"/>
</dbReference>
<dbReference type="STRING" id="48709.A0A1D2MMR8"/>
<dbReference type="GO" id="GO:0006508">
    <property type="term" value="P:proteolysis"/>
    <property type="evidence" value="ECO:0007669"/>
    <property type="project" value="InterPro"/>
</dbReference>
<dbReference type="InterPro" id="IPR013128">
    <property type="entry name" value="Peptidase_C1A"/>
</dbReference>
<accession>A0A1D2MMR8</accession>
<protein>
    <submittedName>
        <fullName evidence="4">Cathepsin S</fullName>
    </submittedName>
</protein>
<sequence length="292" mass="33480">DFNLFPNTTVFNQVELVQSTLEHFVRLLNNDDLLQRAYTNFKVTFGEKRALPSHGPLKNRIKIFKDNIITIFYHNLRARMKMYSTYEMGVNQFADMTLDEFKIENLGLKIPEDFSQPANNLSIDLRSLPAKFDWSDHGVITPVRIQQICSACVMFTTTAVLEAIYALQNNKAMVDLSEQHLLDCASKENGYLMNEGCKGNEYQDTFQFAMEHGLVSEHEYPYTGEQGECESGFPPVTRLKGYGRVYPRPDYLKAAVLNTGPVAIGITVYPQFRFYKEGIYDDCYSGNLHHNF</sequence>
<organism evidence="4 5">
    <name type="scientific">Orchesella cincta</name>
    <name type="common">Springtail</name>
    <name type="synonym">Podura cincta</name>
    <dbReference type="NCBI Taxonomy" id="48709"/>
    <lineage>
        <taxon>Eukaryota</taxon>
        <taxon>Metazoa</taxon>
        <taxon>Ecdysozoa</taxon>
        <taxon>Arthropoda</taxon>
        <taxon>Hexapoda</taxon>
        <taxon>Collembola</taxon>
        <taxon>Entomobryomorpha</taxon>
        <taxon>Entomobryoidea</taxon>
        <taxon>Orchesellidae</taxon>
        <taxon>Orchesellinae</taxon>
        <taxon>Orchesella</taxon>
    </lineage>
</organism>
<keyword evidence="5" id="KW-1185">Reference proteome</keyword>